<evidence type="ECO:0000313" key="1">
    <source>
        <dbReference type="EMBL" id="CAJ2632391.1"/>
    </source>
</evidence>
<dbReference type="Proteomes" id="UP001177021">
    <property type="component" value="Unassembled WGS sequence"/>
</dbReference>
<keyword evidence="2" id="KW-1185">Reference proteome</keyword>
<sequence>MVYTISGIRFPVIPSLQNSTTIRGVADRRPSSSSHSFLLNKKNYSSLSRTSLYAKFSRDSETKSSTIAESDKVLIPEDQDDSASVTDQLENPDITTEDAQNLEDLTMKDGNKYNLDEAASSFREVGDAKGSVVSSSLVDVNTDAQVKKTSVHSDKKVKIDKPKIIPPPGTGQKIYEIDPFLEAHRQHLDFRYGQYKKIREEIDKYEGGLDAFSRGYEKLGFTRSATGITYREWAPGAKSAALVGDFNNWNPNADVMTRDDFGVWEIFLPNNADGSPPIPHGSRVKIHMDTPSGIKDSISAWIKFSVQAPGEIPYNGIYYDPPEEEKYVFKHPQPKRPDSIRIYEAHIGMSSPEPKINTYANFRDDVLPRIKKLGYNAVQIMAIQEHSYYASFGYHVTNFFAPSSRFGTPEDLKSLIDRAHELGLLVLMDIVHSHASNNTLDGLNMFDGTDGHYFHPGSRGYHWMWDSRLFNYGSWEVLRYLLSNARWWLDEYKFDGFRFDGVTSMMYTHHGLQVAFTGNYNEYFGFATDVEAVVYLMLVNDLIHGLFPEAVSIGEDVSGMPTFCLPTQDGGIGFNYRLHMAVADKWIELLKKKDEDWRMGDIVHTLTNRRWLENCVVYAESHDQALVGDKTLAFWLMDKDMYDFMALDRPSTPLIDRGIALHKMIRLITMGLGGEGYLNFMGNEFGHPEWIDFPRGDQHLPNGKVVPGNNNSFDKCRRRFDLGDADYLRYRGMQEFDRAMQHLEERYHFMISQHQYISRKNEGDKVIIFERDNLVFVFNFHWTNSYSDYKVGCLKPGKYKIVLDSDDALFGGFNRISHTAEYFTSEGWYDDRPRSFLVYAPCRTAVVYALADAESEPVELSVGIESEPVELSVGVESEPVQQSVEVEP</sequence>
<protein>
    <submittedName>
        <fullName evidence="1">Uncharacterized protein</fullName>
    </submittedName>
</protein>
<accession>A0ACB0IJ79</accession>
<name>A0ACB0IJ79_TRIPR</name>
<dbReference type="EMBL" id="CASHSV030000001">
    <property type="protein sequence ID" value="CAJ2632391.1"/>
    <property type="molecule type" value="Genomic_DNA"/>
</dbReference>
<organism evidence="1 2">
    <name type="scientific">Trifolium pratense</name>
    <name type="common">Red clover</name>
    <dbReference type="NCBI Taxonomy" id="57577"/>
    <lineage>
        <taxon>Eukaryota</taxon>
        <taxon>Viridiplantae</taxon>
        <taxon>Streptophyta</taxon>
        <taxon>Embryophyta</taxon>
        <taxon>Tracheophyta</taxon>
        <taxon>Spermatophyta</taxon>
        <taxon>Magnoliopsida</taxon>
        <taxon>eudicotyledons</taxon>
        <taxon>Gunneridae</taxon>
        <taxon>Pentapetalae</taxon>
        <taxon>rosids</taxon>
        <taxon>fabids</taxon>
        <taxon>Fabales</taxon>
        <taxon>Fabaceae</taxon>
        <taxon>Papilionoideae</taxon>
        <taxon>50 kb inversion clade</taxon>
        <taxon>NPAAA clade</taxon>
        <taxon>Hologalegina</taxon>
        <taxon>IRL clade</taxon>
        <taxon>Trifolieae</taxon>
        <taxon>Trifolium</taxon>
    </lineage>
</organism>
<evidence type="ECO:0000313" key="2">
    <source>
        <dbReference type="Proteomes" id="UP001177021"/>
    </source>
</evidence>
<gene>
    <name evidence="1" type="ORF">MILVUS5_LOCUS3711</name>
</gene>
<proteinExistence type="predicted"/>
<comment type="caution">
    <text evidence="1">The sequence shown here is derived from an EMBL/GenBank/DDBJ whole genome shotgun (WGS) entry which is preliminary data.</text>
</comment>
<reference evidence="1" key="1">
    <citation type="submission" date="2023-10" db="EMBL/GenBank/DDBJ databases">
        <authorList>
            <person name="Rodriguez Cubillos JULIANA M."/>
            <person name="De Vega J."/>
        </authorList>
    </citation>
    <scope>NUCLEOTIDE SEQUENCE</scope>
</reference>